<organismHost>
    <name type="scientific">Pecten maximus</name>
    <name type="common">King scallop</name>
    <name type="synonym">Pilgrim's clam</name>
    <dbReference type="NCBI Taxonomy" id="6579"/>
</organismHost>
<dbReference type="EMBL" id="KF517207">
    <property type="protein sequence ID" value="AHC31222.1"/>
    <property type="molecule type" value="Genomic_DNA"/>
</dbReference>
<evidence type="ECO:0000313" key="1">
    <source>
        <dbReference type="EMBL" id="AHC31221.1"/>
    </source>
</evidence>
<dbReference type="RefSeq" id="YP_024562.1">
    <property type="nucleotide sequence ID" value="NC_005881.2"/>
</dbReference>
<evidence type="ECO:0000313" key="4">
    <source>
        <dbReference type="EMBL" id="AHC31225.1"/>
    </source>
</evidence>
<evidence type="ECO:0000313" key="5">
    <source>
        <dbReference type="EMBL" id="AHC31226.1"/>
    </source>
</evidence>
<evidence type="ECO:0000313" key="3">
    <source>
        <dbReference type="EMBL" id="AHC31223.1"/>
    </source>
</evidence>
<dbReference type="EMBL" id="KF517206">
    <property type="protein sequence ID" value="AHC31221.1"/>
    <property type="molecule type" value="Genomic_DNA"/>
</dbReference>
<evidence type="ECO:0000313" key="2">
    <source>
        <dbReference type="EMBL" id="AHC31222.1"/>
    </source>
</evidence>
<protein>
    <submittedName>
        <fullName evidence="4">Uncharacterized protein</fullName>
    </submittedName>
</protein>
<name>V9QLF2_OSHV1</name>
<dbReference type="EMBL" id="KF517211">
    <property type="protein sequence ID" value="AHC31226.1"/>
    <property type="molecule type" value="Genomic_DNA"/>
</dbReference>
<dbReference type="EMBL" id="KF517208">
    <property type="protein sequence ID" value="AHC31223.1"/>
    <property type="molecule type" value="Genomic_DNA"/>
</dbReference>
<organism evidence="4">
    <name type="scientific">Ostreid herpesvirus 1</name>
    <name type="common">OsHV-1</name>
    <name type="synonym">Pacific oyster herpesvirus</name>
    <dbReference type="NCBI Taxonomy" id="261939"/>
    <lineage>
        <taxon>Viruses</taxon>
        <taxon>Duplodnaviria</taxon>
        <taxon>Heunggongvirae</taxon>
        <taxon>Peploviricota</taxon>
        <taxon>Herviviricetes</taxon>
        <taxon>Herpesvirales</taxon>
        <taxon>Malacoherpesviridae</taxon>
        <taxon>Ostreavirus</taxon>
        <taxon>Ostreavirus ostreidmalaco1</taxon>
    </lineage>
</organism>
<dbReference type="GeneID" id="2948243"/>
<dbReference type="KEGG" id="vg:2948243"/>
<dbReference type="EMBL" id="KF517210">
    <property type="protein sequence ID" value="AHC31225.1"/>
    <property type="molecule type" value="Genomic_DNA"/>
</dbReference>
<organismHost>
    <name type="scientific">Magallana gigas</name>
    <name type="common">Pacific oyster</name>
    <name type="synonym">Crassostrea gigas</name>
    <dbReference type="NCBI Taxonomy" id="29159"/>
</organismHost>
<proteinExistence type="predicted"/>
<reference evidence="4" key="1">
    <citation type="journal article" date="2013" name="Virus Res.">
        <title>Genome exploration of six variants of the Ostreid Herpesvirus 1 and characterization of large deletion in OsHV-1?Var specimens.</title>
        <authorList>
            <person name="Martenot C."/>
            <person name="Travaille E."/>
            <person name="Lethuillier O."/>
            <person name="Lelong C."/>
            <person name="Houssin M."/>
        </authorList>
    </citation>
    <scope>NUCLEOTIDE SEQUENCE</scope>
    <source>
        <strain evidence="1">001-ORF17</strain>
        <strain evidence="2">002-ORF17</strain>
        <strain evidence="3">003-ORF17</strain>
        <strain evidence="4">005-ORF17</strain>
        <strain evidence="5">006-ORF17</strain>
    </source>
</reference>
<accession>V9QLF2</accession>
<sequence>MSYEHAASTSIIFLILSPGGRKCVCFISRVVCSKSMFSTLLSKTLLRFFKSYICLLRSVISPEYFSFNSFNSSRAITISIVEFFCCLLGGIVSCYEVKAELCGIFILLNNDEENQ</sequence>